<feature type="domain" description="Histidine kinase" evidence="10">
    <location>
        <begin position="272"/>
        <end position="488"/>
    </location>
</feature>
<dbReference type="Proteomes" id="UP000184342">
    <property type="component" value="Unassembled WGS sequence"/>
</dbReference>
<keyword evidence="9" id="KW-0812">Transmembrane</keyword>
<keyword evidence="9" id="KW-0472">Membrane</keyword>
<accession>A0A1M6EV89</accession>
<evidence type="ECO:0000256" key="2">
    <source>
        <dbReference type="ARBA" id="ARBA00004370"/>
    </source>
</evidence>
<evidence type="ECO:0000256" key="1">
    <source>
        <dbReference type="ARBA" id="ARBA00000085"/>
    </source>
</evidence>
<protein>
    <recommendedName>
        <fullName evidence="3">histidine kinase</fullName>
        <ecNumber evidence="3">2.7.13.3</ecNumber>
    </recommendedName>
</protein>
<dbReference type="EC" id="2.7.13.3" evidence="3"/>
<dbReference type="Pfam" id="PF00512">
    <property type="entry name" value="HisKA"/>
    <property type="match status" value="1"/>
</dbReference>
<dbReference type="PRINTS" id="PR00344">
    <property type="entry name" value="BCTRLSENSOR"/>
</dbReference>
<dbReference type="InterPro" id="IPR005467">
    <property type="entry name" value="His_kinase_dom"/>
</dbReference>
<name>A0A1M6EV89_9FIRM</name>
<dbReference type="AlphaFoldDB" id="A0A1M6EV89"/>
<evidence type="ECO:0000259" key="11">
    <source>
        <dbReference type="PROSITE" id="PS50885"/>
    </source>
</evidence>
<dbReference type="GO" id="GO:0016036">
    <property type="term" value="P:cellular response to phosphate starvation"/>
    <property type="evidence" value="ECO:0007669"/>
    <property type="project" value="TreeGrafter"/>
</dbReference>
<dbReference type="SMART" id="SM00388">
    <property type="entry name" value="HisKA"/>
    <property type="match status" value="1"/>
</dbReference>
<keyword evidence="9" id="KW-1133">Transmembrane helix</keyword>
<dbReference type="PROSITE" id="PS50885">
    <property type="entry name" value="HAMP"/>
    <property type="match status" value="1"/>
</dbReference>
<dbReference type="GO" id="GO:0005886">
    <property type="term" value="C:plasma membrane"/>
    <property type="evidence" value="ECO:0007669"/>
    <property type="project" value="TreeGrafter"/>
</dbReference>
<dbReference type="CDD" id="cd06225">
    <property type="entry name" value="HAMP"/>
    <property type="match status" value="1"/>
</dbReference>
<reference evidence="12 13" key="1">
    <citation type="submission" date="2016-11" db="EMBL/GenBank/DDBJ databases">
        <authorList>
            <person name="Jaros S."/>
            <person name="Januszkiewicz K."/>
            <person name="Wedrychowicz H."/>
        </authorList>
    </citation>
    <scope>NUCLEOTIDE SEQUENCE [LARGE SCALE GENOMIC DNA]</scope>
    <source>
        <strain evidence="12 13">DSM 15970</strain>
    </source>
</reference>
<dbReference type="Gene3D" id="1.10.287.130">
    <property type="match status" value="1"/>
</dbReference>
<organism evidence="12 13">
    <name type="scientific">Parasporobacterium paucivorans DSM 15970</name>
    <dbReference type="NCBI Taxonomy" id="1122934"/>
    <lineage>
        <taxon>Bacteria</taxon>
        <taxon>Bacillati</taxon>
        <taxon>Bacillota</taxon>
        <taxon>Clostridia</taxon>
        <taxon>Lachnospirales</taxon>
        <taxon>Lachnospiraceae</taxon>
        <taxon>Parasporobacterium</taxon>
    </lineage>
</organism>
<dbReference type="InterPro" id="IPR050351">
    <property type="entry name" value="BphY/WalK/GraS-like"/>
</dbReference>
<feature type="transmembrane region" description="Helical" evidence="9">
    <location>
        <begin position="7"/>
        <end position="27"/>
    </location>
</feature>
<dbReference type="PANTHER" id="PTHR45453:SF3">
    <property type="entry name" value="HISTIDINE KINASE"/>
    <property type="match status" value="1"/>
</dbReference>
<dbReference type="FunFam" id="1.10.287.130:FF:000001">
    <property type="entry name" value="Two-component sensor histidine kinase"/>
    <property type="match status" value="1"/>
</dbReference>
<dbReference type="Pfam" id="PF00672">
    <property type="entry name" value="HAMP"/>
    <property type="match status" value="1"/>
</dbReference>
<dbReference type="SUPFAM" id="SSF158472">
    <property type="entry name" value="HAMP domain-like"/>
    <property type="match status" value="1"/>
</dbReference>
<evidence type="ECO:0000256" key="8">
    <source>
        <dbReference type="SAM" id="Coils"/>
    </source>
</evidence>
<dbReference type="OrthoDB" id="9762826at2"/>
<dbReference type="InterPro" id="IPR036890">
    <property type="entry name" value="HATPase_C_sf"/>
</dbReference>
<gene>
    <name evidence="12" type="ORF">SAMN02745691_01011</name>
</gene>
<dbReference type="InterPro" id="IPR003660">
    <property type="entry name" value="HAMP_dom"/>
</dbReference>
<dbReference type="Pfam" id="PF02518">
    <property type="entry name" value="HATPase_c"/>
    <property type="match status" value="1"/>
</dbReference>
<comment type="catalytic activity">
    <reaction evidence="1">
        <text>ATP + protein L-histidine = ADP + protein N-phospho-L-histidine.</text>
        <dbReference type="EC" id="2.7.13.3"/>
    </reaction>
</comment>
<dbReference type="GO" id="GO:0004721">
    <property type="term" value="F:phosphoprotein phosphatase activity"/>
    <property type="evidence" value="ECO:0007669"/>
    <property type="project" value="TreeGrafter"/>
</dbReference>
<evidence type="ECO:0000256" key="5">
    <source>
        <dbReference type="ARBA" id="ARBA00022679"/>
    </source>
</evidence>
<dbReference type="RefSeq" id="WP_073993271.1">
    <property type="nucleotide sequence ID" value="NZ_FQYT01000008.1"/>
</dbReference>
<keyword evidence="4" id="KW-0597">Phosphoprotein</keyword>
<keyword evidence="7" id="KW-0902">Two-component regulatory system</keyword>
<dbReference type="EMBL" id="FQYT01000008">
    <property type="protein sequence ID" value="SHI89280.1"/>
    <property type="molecule type" value="Genomic_DNA"/>
</dbReference>
<feature type="coiled-coil region" evidence="8">
    <location>
        <begin position="231"/>
        <end position="262"/>
    </location>
</feature>
<dbReference type="InterPro" id="IPR003594">
    <property type="entry name" value="HATPase_dom"/>
</dbReference>
<evidence type="ECO:0000256" key="3">
    <source>
        <dbReference type="ARBA" id="ARBA00012438"/>
    </source>
</evidence>
<dbReference type="STRING" id="1122934.SAMN02745691_01011"/>
<feature type="domain" description="HAMP" evidence="11">
    <location>
        <begin position="191"/>
        <end position="243"/>
    </location>
</feature>
<evidence type="ECO:0000313" key="13">
    <source>
        <dbReference type="Proteomes" id="UP000184342"/>
    </source>
</evidence>
<keyword evidence="8" id="KW-0175">Coiled coil</keyword>
<keyword evidence="13" id="KW-1185">Reference proteome</keyword>
<dbReference type="InterPro" id="IPR003661">
    <property type="entry name" value="HisK_dim/P_dom"/>
</dbReference>
<dbReference type="SUPFAM" id="SSF55874">
    <property type="entry name" value="ATPase domain of HSP90 chaperone/DNA topoisomerase II/histidine kinase"/>
    <property type="match status" value="1"/>
</dbReference>
<dbReference type="GO" id="GO:0000155">
    <property type="term" value="F:phosphorelay sensor kinase activity"/>
    <property type="evidence" value="ECO:0007669"/>
    <property type="project" value="InterPro"/>
</dbReference>
<dbReference type="PANTHER" id="PTHR45453">
    <property type="entry name" value="PHOSPHATE REGULON SENSOR PROTEIN PHOR"/>
    <property type="match status" value="1"/>
</dbReference>
<keyword evidence="5" id="KW-0808">Transferase</keyword>
<keyword evidence="6 12" id="KW-0418">Kinase</keyword>
<evidence type="ECO:0000256" key="4">
    <source>
        <dbReference type="ARBA" id="ARBA00022553"/>
    </source>
</evidence>
<dbReference type="Gene3D" id="3.30.565.10">
    <property type="entry name" value="Histidine kinase-like ATPase, C-terminal domain"/>
    <property type="match status" value="1"/>
</dbReference>
<evidence type="ECO:0000256" key="6">
    <source>
        <dbReference type="ARBA" id="ARBA00022777"/>
    </source>
</evidence>
<dbReference type="SMART" id="SM00304">
    <property type="entry name" value="HAMP"/>
    <property type="match status" value="1"/>
</dbReference>
<sequence>MKSSIRIKLAVLLLVFVSGTFLVYFAINTVFLEGYYRNEKRQDLVNLYTSISQFFDENTEVDVSSRNYMTRLCESYGVSLLVTDAAGVEKFNYGANEILAARLQEIIFLGKSNDVSVLEENEKYVIQTTTEKISGSSYLEMWGILGQQRYFIVRMSYDSVQESVDISNKFFSYVGLMLIFIDYVIMLSISRHFTKPILELSGIARRMSNLEFGIRYKGQEDDELGALGSSINQLSEKLEKTISELKTANNELKRDLEKKSEMDEIRKEFLSNVSHELKTPIALIQGYAEGLKESVNEDEGSRDFYCDVIMDEAVKMNNIVKKLLALNQIESGKNLLYMERFDVVSLICGSLNNSSILIKQKNVTVYFDDRKPVYVWSDEFLTEQVIANYLSNALHHVEGEMVIRIDVEQLEKVVRVSVYNTGKNIPQEDIGKIWDKFYKVDKARTREYGGSGIGLSIVKAVQDSLNKGYGVENVRDGVVFWFELDAES</sequence>
<dbReference type="SUPFAM" id="SSF47384">
    <property type="entry name" value="Homodimeric domain of signal transducing histidine kinase"/>
    <property type="match status" value="1"/>
</dbReference>
<evidence type="ECO:0000256" key="7">
    <source>
        <dbReference type="ARBA" id="ARBA00023012"/>
    </source>
</evidence>
<dbReference type="Gene3D" id="6.10.340.10">
    <property type="match status" value="1"/>
</dbReference>
<evidence type="ECO:0000259" key="10">
    <source>
        <dbReference type="PROSITE" id="PS50109"/>
    </source>
</evidence>
<dbReference type="InterPro" id="IPR036097">
    <property type="entry name" value="HisK_dim/P_sf"/>
</dbReference>
<proteinExistence type="predicted"/>
<feature type="transmembrane region" description="Helical" evidence="9">
    <location>
        <begin position="170"/>
        <end position="189"/>
    </location>
</feature>
<comment type="subcellular location">
    <subcellularLocation>
        <location evidence="2">Membrane</location>
    </subcellularLocation>
</comment>
<evidence type="ECO:0000313" key="12">
    <source>
        <dbReference type="EMBL" id="SHI89280.1"/>
    </source>
</evidence>
<dbReference type="CDD" id="cd00082">
    <property type="entry name" value="HisKA"/>
    <property type="match status" value="1"/>
</dbReference>
<dbReference type="InterPro" id="IPR004358">
    <property type="entry name" value="Sig_transdc_His_kin-like_C"/>
</dbReference>
<evidence type="ECO:0000256" key="9">
    <source>
        <dbReference type="SAM" id="Phobius"/>
    </source>
</evidence>
<dbReference type="PROSITE" id="PS50109">
    <property type="entry name" value="HIS_KIN"/>
    <property type="match status" value="1"/>
</dbReference>
<dbReference type="SMART" id="SM00387">
    <property type="entry name" value="HATPase_c"/>
    <property type="match status" value="1"/>
</dbReference>